<accession>A0A8H6IUY7</accession>
<keyword evidence="6 10" id="KW-1133">Transmembrane helix</keyword>
<keyword evidence="5" id="KW-0256">Endoplasmic reticulum</keyword>
<evidence type="ECO:0000313" key="12">
    <source>
        <dbReference type="EMBL" id="KAF6798904.1"/>
    </source>
</evidence>
<comment type="similarity">
    <text evidence="2">Belongs to the sphingosine N-acyltransferase family.</text>
</comment>
<feature type="transmembrane region" description="Helical" evidence="10">
    <location>
        <begin position="271"/>
        <end position="288"/>
    </location>
</feature>
<dbReference type="SMART" id="SM00724">
    <property type="entry name" value="TLC"/>
    <property type="match status" value="1"/>
</dbReference>
<feature type="transmembrane region" description="Helical" evidence="10">
    <location>
        <begin position="194"/>
        <end position="213"/>
    </location>
</feature>
<evidence type="ECO:0000256" key="1">
    <source>
        <dbReference type="ARBA" id="ARBA00004477"/>
    </source>
</evidence>
<reference evidence="12 13" key="1">
    <citation type="journal article" date="2020" name="Phytopathology">
        <title>Genome Sequence Resources of Colletotrichum truncatum, C. plurivorum, C. musicola, and C. sojae: Four Species Pathogenic to Soybean (Glycine max).</title>
        <authorList>
            <person name="Rogerio F."/>
            <person name="Boufleur T.R."/>
            <person name="Ciampi-Guillardi M."/>
            <person name="Sukno S.A."/>
            <person name="Thon M.R."/>
            <person name="Massola Junior N.S."/>
            <person name="Baroncelli R."/>
        </authorList>
    </citation>
    <scope>NUCLEOTIDE SEQUENCE [LARGE SCALE GENOMIC DNA]</scope>
    <source>
        <strain evidence="12 13">LFN0009</strain>
    </source>
</reference>
<dbReference type="Pfam" id="PF03798">
    <property type="entry name" value="TRAM_LAG1_CLN8"/>
    <property type="match status" value="1"/>
</dbReference>
<feature type="domain" description="TLC" evidence="11">
    <location>
        <begin position="139"/>
        <end position="357"/>
    </location>
</feature>
<comment type="caution">
    <text evidence="12">The sequence shown here is derived from an EMBL/GenBank/DDBJ whole genome shotgun (WGS) entry which is preliminary data.</text>
</comment>
<evidence type="ECO:0000256" key="4">
    <source>
        <dbReference type="ARBA" id="ARBA00022692"/>
    </source>
</evidence>
<organism evidence="12 13">
    <name type="scientific">Colletotrichum sojae</name>
    <dbReference type="NCBI Taxonomy" id="2175907"/>
    <lineage>
        <taxon>Eukaryota</taxon>
        <taxon>Fungi</taxon>
        <taxon>Dikarya</taxon>
        <taxon>Ascomycota</taxon>
        <taxon>Pezizomycotina</taxon>
        <taxon>Sordariomycetes</taxon>
        <taxon>Hypocreomycetidae</taxon>
        <taxon>Glomerellales</taxon>
        <taxon>Glomerellaceae</taxon>
        <taxon>Colletotrichum</taxon>
        <taxon>Colletotrichum orchidearum species complex</taxon>
    </lineage>
</organism>
<dbReference type="AlphaFoldDB" id="A0A8H6IUY7"/>
<evidence type="ECO:0000256" key="2">
    <source>
        <dbReference type="ARBA" id="ARBA00009808"/>
    </source>
</evidence>
<feature type="transmembrane region" description="Helical" evidence="10">
    <location>
        <begin position="225"/>
        <end position="251"/>
    </location>
</feature>
<gene>
    <name evidence="12" type="ORF">CSOJ01_12570</name>
</gene>
<keyword evidence="7 9" id="KW-0472">Membrane</keyword>
<dbReference type="EMBL" id="WIGN01000327">
    <property type="protein sequence ID" value="KAF6798904.1"/>
    <property type="molecule type" value="Genomic_DNA"/>
</dbReference>
<evidence type="ECO:0000256" key="7">
    <source>
        <dbReference type="ARBA" id="ARBA00023136"/>
    </source>
</evidence>
<evidence type="ECO:0000256" key="8">
    <source>
        <dbReference type="ARBA" id="ARBA00023180"/>
    </source>
</evidence>
<evidence type="ECO:0000256" key="3">
    <source>
        <dbReference type="ARBA" id="ARBA00022679"/>
    </source>
</evidence>
<dbReference type="InterPro" id="IPR006634">
    <property type="entry name" value="TLC-dom"/>
</dbReference>
<dbReference type="InterPro" id="IPR016439">
    <property type="entry name" value="Lag1/Lac1-like"/>
</dbReference>
<dbReference type="GO" id="GO:0005789">
    <property type="term" value="C:endoplasmic reticulum membrane"/>
    <property type="evidence" value="ECO:0007669"/>
    <property type="project" value="UniProtKB-SubCell"/>
</dbReference>
<evidence type="ECO:0000256" key="10">
    <source>
        <dbReference type="SAM" id="Phobius"/>
    </source>
</evidence>
<protein>
    <submittedName>
        <fullName evidence="12">TLC domain-containing protein</fullName>
    </submittedName>
</protein>
<name>A0A8H6IUY7_9PEZI</name>
<evidence type="ECO:0000259" key="11">
    <source>
        <dbReference type="PROSITE" id="PS50922"/>
    </source>
</evidence>
<dbReference type="PROSITE" id="PS50922">
    <property type="entry name" value="TLC"/>
    <property type="match status" value="1"/>
</dbReference>
<proteinExistence type="inferred from homology"/>
<keyword evidence="3" id="KW-0808">Transferase</keyword>
<dbReference type="GO" id="GO:0050291">
    <property type="term" value="F:sphingosine N-acyltransferase activity"/>
    <property type="evidence" value="ECO:0007669"/>
    <property type="project" value="InterPro"/>
</dbReference>
<keyword evidence="4 9" id="KW-0812">Transmembrane</keyword>
<keyword evidence="8" id="KW-0325">Glycoprotein</keyword>
<evidence type="ECO:0000256" key="5">
    <source>
        <dbReference type="ARBA" id="ARBA00022824"/>
    </source>
</evidence>
<feature type="transmembrane region" description="Helical" evidence="10">
    <location>
        <begin position="325"/>
        <end position="346"/>
    </location>
</feature>
<dbReference type="PANTHER" id="PTHR12560">
    <property type="entry name" value="LONGEVITY ASSURANCE FACTOR 1 LAG1"/>
    <property type="match status" value="1"/>
</dbReference>
<dbReference type="GO" id="GO:0046513">
    <property type="term" value="P:ceramide biosynthetic process"/>
    <property type="evidence" value="ECO:0007669"/>
    <property type="project" value="InterPro"/>
</dbReference>
<evidence type="ECO:0000256" key="9">
    <source>
        <dbReference type="PROSITE-ProRule" id="PRU00205"/>
    </source>
</evidence>
<dbReference type="PANTHER" id="PTHR12560:SF11">
    <property type="entry name" value="CERAMIDE SYNTHASE LAC1-RELATED"/>
    <property type="match status" value="1"/>
</dbReference>
<evidence type="ECO:0000313" key="13">
    <source>
        <dbReference type="Proteomes" id="UP000652219"/>
    </source>
</evidence>
<comment type="subcellular location">
    <subcellularLocation>
        <location evidence="1">Endoplasmic reticulum membrane</location>
        <topology evidence="1">Multi-pass membrane protein</topology>
    </subcellularLocation>
</comment>
<evidence type="ECO:0000256" key="6">
    <source>
        <dbReference type="ARBA" id="ARBA00022989"/>
    </source>
</evidence>
<dbReference type="Proteomes" id="UP000652219">
    <property type="component" value="Unassembled WGS sequence"/>
</dbReference>
<feature type="transmembrane region" description="Helical" evidence="10">
    <location>
        <begin position="147"/>
        <end position="165"/>
    </location>
</feature>
<sequence>MGTRDLDPNHGAKLTSTITSAKRQAWGLSKRRRASSLASALFRRRTWLIPLATNLAFLLVYAANPSESNPAHPFIFLSYKLGDDATDNDSSSLPPQYGKGLRDIAYVCFYTVFLTFTREACMREILSPLARRRGIQSRAKRARFAENTYTALYITVIAPWGMYLMHRTPVWYFNTRGMYEGYPHHAHEAGFKSYYLLQAAFWMQQVVVMVLGLEARRKDFNQLIAHHVVTVALVALSYRFHFAYMGIAVYITHDVSDFFLSVSKSLNYFDSPAQGWSFALCIAMWIYLRHYINLRILYSALPGGEFSTVGPYVLDWAAEQYKGPLANVITFSLLAALQALNIFWLYCLLRCACKFVFLGVAQDDRSEIEDEGQEAENSSAGYVEKEVHDGSFATVVGGADTNVPDAAAGNGLAYGLVQRRGGQS</sequence>
<keyword evidence="13" id="KW-1185">Reference proteome</keyword>